<dbReference type="Proteomes" id="UP000812270">
    <property type="component" value="Unassembled WGS sequence"/>
</dbReference>
<feature type="chain" id="PRO_5039595582" description="HEAT repeat domain-containing protein" evidence="1">
    <location>
        <begin position="21"/>
        <end position="307"/>
    </location>
</feature>
<name>A0A9E2W7Z6_9BACT</name>
<evidence type="ECO:0000256" key="1">
    <source>
        <dbReference type="SAM" id="SignalP"/>
    </source>
</evidence>
<keyword evidence="3" id="KW-1185">Reference proteome</keyword>
<comment type="caution">
    <text evidence="2">The sequence shown here is derived from an EMBL/GenBank/DDBJ whole genome shotgun (WGS) entry which is preliminary data.</text>
</comment>
<protein>
    <recommendedName>
        <fullName evidence="4">HEAT repeat domain-containing protein</fullName>
    </recommendedName>
</protein>
<sequence>MRYYLILLSGILLSTNNSYAQKSGDSLDSNLSIIIDRMVKTGEKPYSIIQTLKVEDRPDLLVPLLSKYDTINNSIVQQKVFECYHDYGIKSPDIKFRQKMVLKLLSGCSDTVDKSYACGTNLNYLKKFATADFNEKSKSIIRGKIIASKKYIGDFSLIAGMLSLNDMMSIVEELSMKNDKDVQFKLALARMGNDKALNELYYFFKSLSINERLMNYEEDLMYVKQPKILQLIIEDLYSEEYYSVLEEGAKNPIIYKYNQYALFILSKVIEGFPLKANYAKSYTNKEVEIARMWIKQNGKYKIIKNVF</sequence>
<reference evidence="2" key="1">
    <citation type="submission" date="2021-06" db="EMBL/GenBank/DDBJ databases">
        <authorList>
            <person name="Huq M.A."/>
        </authorList>
    </citation>
    <scope>NUCLEOTIDE SEQUENCE</scope>
    <source>
        <strain evidence="2">MAH-26</strain>
    </source>
</reference>
<gene>
    <name evidence="2" type="ORF">KTO63_08580</name>
</gene>
<evidence type="ECO:0000313" key="3">
    <source>
        <dbReference type="Proteomes" id="UP000812270"/>
    </source>
</evidence>
<evidence type="ECO:0000313" key="2">
    <source>
        <dbReference type="EMBL" id="MBV4357197.1"/>
    </source>
</evidence>
<dbReference type="AlphaFoldDB" id="A0A9E2W7Z6"/>
<organism evidence="2 3">
    <name type="scientific">Pinibacter aurantiacus</name>
    <dbReference type="NCBI Taxonomy" id="2851599"/>
    <lineage>
        <taxon>Bacteria</taxon>
        <taxon>Pseudomonadati</taxon>
        <taxon>Bacteroidota</taxon>
        <taxon>Chitinophagia</taxon>
        <taxon>Chitinophagales</taxon>
        <taxon>Chitinophagaceae</taxon>
        <taxon>Pinibacter</taxon>
    </lineage>
</organism>
<feature type="signal peptide" evidence="1">
    <location>
        <begin position="1"/>
        <end position="20"/>
    </location>
</feature>
<evidence type="ECO:0008006" key="4">
    <source>
        <dbReference type="Google" id="ProtNLM"/>
    </source>
</evidence>
<dbReference type="RefSeq" id="WP_217790810.1">
    <property type="nucleotide sequence ID" value="NZ_JAHSPG010000003.1"/>
</dbReference>
<proteinExistence type="predicted"/>
<dbReference type="EMBL" id="JAHSPG010000003">
    <property type="protein sequence ID" value="MBV4357197.1"/>
    <property type="molecule type" value="Genomic_DNA"/>
</dbReference>
<keyword evidence="1" id="KW-0732">Signal</keyword>
<accession>A0A9E2W7Z6</accession>